<sequence length="164" mass="18428">MRAVLLAAVILFRLTITLGHDRNTDAPEACGTHGVCTCTTGRSGIDVDCNELNLTEIPRDLPRNSTIVKLAKNFLEEVPSNSFRGLSKMFKLFLGYNNISKLPADVFVSCPELEILKISYNNIQQMPDQLLTFSRKWIIIDLSHNQLTDLPETFFQNQSVLSQV</sequence>
<dbReference type="Pfam" id="PF00560">
    <property type="entry name" value="LRR_1"/>
    <property type="match status" value="1"/>
</dbReference>
<dbReference type="OrthoDB" id="694479at2759"/>
<accession>A0A9Q1CN80</accession>
<keyword evidence="5" id="KW-1185">Reference proteome</keyword>
<dbReference type="Pfam" id="PF13855">
    <property type="entry name" value="LRR_8"/>
    <property type="match status" value="1"/>
</dbReference>
<keyword evidence="1" id="KW-0433">Leucine-rich repeat</keyword>
<feature type="signal peptide" evidence="3">
    <location>
        <begin position="1"/>
        <end position="19"/>
    </location>
</feature>
<gene>
    <name evidence="4" type="ORF">HOLleu_00616</name>
</gene>
<keyword evidence="3" id="KW-0732">Signal</keyword>
<protein>
    <submittedName>
        <fullName evidence="4">Slit-like 2 protein</fullName>
    </submittedName>
</protein>
<evidence type="ECO:0000256" key="3">
    <source>
        <dbReference type="SAM" id="SignalP"/>
    </source>
</evidence>
<evidence type="ECO:0000256" key="2">
    <source>
        <dbReference type="ARBA" id="ARBA00022737"/>
    </source>
</evidence>
<dbReference type="PANTHER" id="PTHR45712">
    <property type="entry name" value="AGAP008170-PA"/>
    <property type="match status" value="1"/>
</dbReference>
<evidence type="ECO:0000313" key="4">
    <source>
        <dbReference type="EMBL" id="KAJ8048341.1"/>
    </source>
</evidence>
<feature type="chain" id="PRO_5040302370" evidence="3">
    <location>
        <begin position="20"/>
        <end position="164"/>
    </location>
</feature>
<dbReference type="InterPro" id="IPR050333">
    <property type="entry name" value="SLRP"/>
</dbReference>
<dbReference type="InterPro" id="IPR001611">
    <property type="entry name" value="Leu-rich_rpt"/>
</dbReference>
<evidence type="ECO:0000313" key="5">
    <source>
        <dbReference type="Proteomes" id="UP001152320"/>
    </source>
</evidence>
<dbReference type="Gene3D" id="3.80.10.10">
    <property type="entry name" value="Ribonuclease Inhibitor"/>
    <property type="match status" value="2"/>
</dbReference>
<dbReference type="AlphaFoldDB" id="A0A9Q1CN80"/>
<dbReference type="PANTHER" id="PTHR45712:SF22">
    <property type="entry name" value="INSULIN-LIKE GROWTH FACTOR-BINDING PROTEIN COMPLEX ACID LABILE SUBUNIT"/>
    <property type="match status" value="1"/>
</dbReference>
<dbReference type="SMART" id="SM00369">
    <property type="entry name" value="LRR_TYP"/>
    <property type="match status" value="4"/>
</dbReference>
<proteinExistence type="predicted"/>
<keyword evidence="2" id="KW-0677">Repeat</keyword>
<dbReference type="EMBL" id="JAIZAY010000001">
    <property type="protein sequence ID" value="KAJ8048341.1"/>
    <property type="molecule type" value="Genomic_DNA"/>
</dbReference>
<reference evidence="4" key="1">
    <citation type="submission" date="2021-10" db="EMBL/GenBank/DDBJ databases">
        <title>Tropical sea cucumber genome reveals ecological adaptation and Cuvierian tubules defense mechanism.</title>
        <authorList>
            <person name="Chen T."/>
        </authorList>
    </citation>
    <scope>NUCLEOTIDE SEQUENCE</scope>
    <source>
        <strain evidence="4">Nanhai2018</strain>
        <tissue evidence="4">Muscle</tissue>
    </source>
</reference>
<name>A0A9Q1CN80_HOLLE</name>
<dbReference type="Proteomes" id="UP001152320">
    <property type="component" value="Chromosome 1"/>
</dbReference>
<dbReference type="InterPro" id="IPR003591">
    <property type="entry name" value="Leu-rich_rpt_typical-subtyp"/>
</dbReference>
<evidence type="ECO:0000256" key="1">
    <source>
        <dbReference type="ARBA" id="ARBA00022614"/>
    </source>
</evidence>
<dbReference type="InterPro" id="IPR032675">
    <property type="entry name" value="LRR_dom_sf"/>
</dbReference>
<comment type="caution">
    <text evidence="4">The sequence shown here is derived from an EMBL/GenBank/DDBJ whole genome shotgun (WGS) entry which is preliminary data.</text>
</comment>
<organism evidence="4 5">
    <name type="scientific">Holothuria leucospilota</name>
    <name type="common">Black long sea cucumber</name>
    <name type="synonym">Mertensiothuria leucospilota</name>
    <dbReference type="NCBI Taxonomy" id="206669"/>
    <lineage>
        <taxon>Eukaryota</taxon>
        <taxon>Metazoa</taxon>
        <taxon>Echinodermata</taxon>
        <taxon>Eleutherozoa</taxon>
        <taxon>Echinozoa</taxon>
        <taxon>Holothuroidea</taxon>
        <taxon>Aspidochirotacea</taxon>
        <taxon>Aspidochirotida</taxon>
        <taxon>Holothuriidae</taxon>
        <taxon>Holothuria</taxon>
    </lineage>
</organism>
<dbReference type="SUPFAM" id="SSF52058">
    <property type="entry name" value="L domain-like"/>
    <property type="match status" value="1"/>
</dbReference>